<dbReference type="InterPro" id="IPR035985">
    <property type="entry name" value="Ubiquitin-activating_enz"/>
</dbReference>
<dbReference type="SUPFAM" id="SSF69572">
    <property type="entry name" value="Activating enzymes of the ubiquitin-like proteins"/>
    <property type="match status" value="1"/>
</dbReference>
<keyword evidence="1" id="KW-0436">Ligase</keyword>
<dbReference type="InterPro" id="IPR000594">
    <property type="entry name" value="ThiF_NAD_FAD-bd"/>
</dbReference>
<dbReference type="Gene3D" id="3.40.50.720">
    <property type="entry name" value="NAD(P)-binding Rossmann-like Domain"/>
    <property type="match status" value="1"/>
</dbReference>
<proteinExistence type="inferred from homology"/>
<dbReference type="EC" id="6.2.1.64" evidence="1"/>
<comment type="caution">
    <text evidence="3">The sequence shown here is derived from an EMBL/GenBank/DDBJ whole genome shotgun (WGS) entry which is preliminary data.</text>
</comment>
<organism evidence="3 4">
    <name type="scientific">Babesia caballi</name>
    <dbReference type="NCBI Taxonomy" id="5871"/>
    <lineage>
        <taxon>Eukaryota</taxon>
        <taxon>Sar</taxon>
        <taxon>Alveolata</taxon>
        <taxon>Apicomplexa</taxon>
        <taxon>Aconoidasida</taxon>
        <taxon>Piroplasmida</taxon>
        <taxon>Babesiidae</taxon>
        <taxon>Babesia</taxon>
    </lineage>
</organism>
<protein>
    <recommendedName>
        <fullName evidence="1">NEDD8-activating enzyme E1 catalytic subunit</fullName>
        <ecNumber evidence="1">6.2.1.64</ecNumber>
    </recommendedName>
</protein>
<dbReference type="PANTHER" id="PTHR10953:SF6">
    <property type="entry name" value="NEDD8-ACTIVATING ENZYME E1 CATALYTIC SUBUNIT"/>
    <property type="match status" value="1"/>
</dbReference>
<comment type="function">
    <text evidence="1">Catalytic subunit of the dimeric E1 enzyme, which activates NEDD8.</text>
</comment>
<dbReference type="EMBL" id="BPLF01000001">
    <property type="protein sequence ID" value="GIX62360.1"/>
    <property type="molecule type" value="Genomic_DNA"/>
</dbReference>
<evidence type="ECO:0000313" key="4">
    <source>
        <dbReference type="Proteomes" id="UP001497744"/>
    </source>
</evidence>
<dbReference type="InterPro" id="IPR045886">
    <property type="entry name" value="ThiF/MoeB/HesA"/>
</dbReference>
<dbReference type="Pfam" id="PF00899">
    <property type="entry name" value="ThiF"/>
    <property type="match status" value="1"/>
</dbReference>
<evidence type="ECO:0000256" key="1">
    <source>
        <dbReference type="RuleBase" id="RU368009"/>
    </source>
</evidence>
<evidence type="ECO:0000259" key="2">
    <source>
        <dbReference type="Pfam" id="PF00899"/>
    </source>
</evidence>
<name>A0AAV4LRD0_BABCB</name>
<comment type="similarity">
    <text evidence="1">Belongs to the ubiquitin-activating E1 family. UBA3 subfamily.</text>
</comment>
<dbReference type="GO" id="GO:0005634">
    <property type="term" value="C:nucleus"/>
    <property type="evidence" value="ECO:0007669"/>
    <property type="project" value="TreeGrafter"/>
</dbReference>
<sequence length="583" mass="62514">METTPESNVLLVGAGGLGCEIVRSLVVQGAERITIVDPDTIEVHNLSRQLLYRHDDVGKYKAQVAAQRIREHHRQVKVDSIATGIQEVPLETIAKFDVVVSAVDNVEARRWINLATMVIWEQRMNGGTSEAGEAVVRPLLVDGGSQELYGHVRVVSGRDQPCLECSMPLFSNKVRKRRRVGVGHVHQADEPSCSVPRKPRTPEDCVSKCKAGSQTWQGLSGYVISEKFSEYFGEEGRGIPDHEIVERIREDAVGYAKLSGIGAVTREVVRRVVNNQPINVVTTNAIVAAIVARVVLTRDAAKNFYFYSGDGSTVFDAFNMEKQQIIDEQIRASGAGRGAAVTGRRISQTGASTRPGRRRRCAPGEEWAVELQRGRVDVAGRYLDHGHRQQPLKRVAAGGLVGLDENLPHLGHAALNHDLAVAVAVLQLEVLPHELGVVEQLVAQTAAEPLGAVDQGVDVAELLPLLLNVGFVLTVLGRLQVAAQEVLGEGLDVAQPLELGLGDLAGGHELLLPAAGLRLGDDLALLAALPRGVLHGDVVAGHAGLPLVDVVAHVDAHVAGAAEVPEVNVALAFLTQNSGLTRM</sequence>
<dbReference type="RefSeq" id="XP_067714429.1">
    <property type="nucleotide sequence ID" value="XM_067858328.1"/>
</dbReference>
<comment type="pathway">
    <text evidence="1">Protein modification; protein neddylation.</text>
</comment>
<dbReference type="GO" id="GO:0019781">
    <property type="term" value="F:NEDD8 activating enzyme activity"/>
    <property type="evidence" value="ECO:0007669"/>
    <property type="project" value="UniProtKB-UniRule"/>
</dbReference>
<dbReference type="GO" id="GO:0045116">
    <property type="term" value="P:protein neddylation"/>
    <property type="evidence" value="ECO:0007669"/>
    <property type="project" value="UniProtKB-UniRule"/>
</dbReference>
<evidence type="ECO:0000313" key="3">
    <source>
        <dbReference type="EMBL" id="GIX62360.1"/>
    </source>
</evidence>
<dbReference type="GO" id="GO:0005524">
    <property type="term" value="F:ATP binding"/>
    <property type="evidence" value="ECO:0007669"/>
    <property type="project" value="UniProtKB-UniRule"/>
</dbReference>
<feature type="domain" description="THIF-type NAD/FAD binding fold" evidence="2">
    <location>
        <begin position="6"/>
        <end position="296"/>
    </location>
</feature>
<reference evidence="3 4" key="1">
    <citation type="submission" date="2021-06" db="EMBL/GenBank/DDBJ databases">
        <title>Genome sequence of Babesia caballi.</title>
        <authorList>
            <person name="Yamagishi J."/>
            <person name="Kidaka T."/>
            <person name="Ochi A."/>
        </authorList>
    </citation>
    <scope>NUCLEOTIDE SEQUENCE [LARGE SCALE GENOMIC DNA]</scope>
    <source>
        <strain evidence="3">USDA-D6B2</strain>
    </source>
</reference>
<keyword evidence="4" id="KW-1185">Reference proteome</keyword>
<accession>A0AAV4LRD0</accession>
<dbReference type="GeneID" id="94193841"/>
<dbReference type="Proteomes" id="UP001497744">
    <property type="component" value="Unassembled WGS sequence"/>
</dbReference>
<dbReference type="AlphaFoldDB" id="A0AAV4LRD0"/>
<gene>
    <name evidence="3" type="ORF">BcabD6B2_17950</name>
</gene>
<keyword evidence="1" id="KW-0547">Nucleotide-binding</keyword>
<dbReference type="GO" id="GO:0005737">
    <property type="term" value="C:cytoplasm"/>
    <property type="evidence" value="ECO:0007669"/>
    <property type="project" value="TreeGrafter"/>
</dbReference>
<comment type="catalytic activity">
    <reaction evidence="1">
        <text>ATP + [NEDD8 protein] + [E1 NEDD8-activating enzyme]-L-cysteine = AMP + diphosphate + [E1 NEDD8-activating enzyme]-S-[NEDD8 protein]-yl-L-cysteine.</text>
        <dbReference type="EC" id="6.2.1.64"/>
    </reaction>
</comment>
<keyword evidence="1" id="KW-0067">ATP-binding</keyword>
<keyword evidence="1" id="KW-0833">Ubl conjugation pathway</keyword>
<dbReference type="PANTHER" id="PTHR10953">
    <property type="entry name" value="UBIQUITIN-ACTIVATING ENZYME E1"/>
    <property type="match status" value="1"/>
</dbReference>